<dbReference type="InterPro" id="IPR005062">
    <property type="entry name" value="SAC3/GANP/THP3_conserved"/>
</dbReference>
<dbReference type="AlphaFoldDB" id="A0A7R8YR99"/>
<protein>
    <recommendedName>
        <fullName evidence="1">SAC3/GANP/THP3 conserved domain-containing protein</fullName>
    </recommendedName>
</protein>
<gene>
    <name evidence="2" type="ORF">HERILL_LOCUS5310</name>
</gene>
<proteinExistence type="predicted"/>
<sequence>MTEFVQGTCEDMCPQHEIKLRTKEHLLHFFERKQGEKNVPGIVVKSFSRSAAGIKTPRKSDLRTPRALQKTVEYLLKDILMDKRKPLCFVYDFIFDRLRCVRQEIVMQNLDTLTTISLLEPTIMFLAYCRYRLCTEAVDNFDPAICNQHLQECLKKTLCCYDELSLQDERPFTILMTKRRSFIESLYQLFNLGSYEALQRSLKVPMNFRDPIFCTAQQMSLEMYRRNYYKVMKLMEGLPHILAAIASLKLPVLRRELYQVFSVAYNSKNLTVPIKWLQTGFLYSDRGSVVNDCKYYGVEAQSDGESVKFSKAAFLCDRNPINAVHEGFVEEKLQKLYLPEVLLLKKF</sequence>
<dbReference type="Pfam" id="PF03399">
    <property type="entry name" value="SAC3_GANP"/>
    <property type="match status" value="1"/>
</dbReference>
<reference evidence="2 3" key="1">
    <citation type="submission" date="2020-11" db="EMBL/GenBank/DDBJ databases">
        <authorList>
            <person name="Wallbank WR R."/>
            <person name="Pardo Diaz C."/>
            <person name="Kozak K."/>
            <person name="Martin S."/>
            <person name="Jiggins C."/>
            <person name="Moest M."/>
            <person name="Warren A I."/>
            <person name="Generalovic N T."/>
            <person name="Byers J.R.P. K."/>
            <person name="Montejo-Kovacevich G."/>
            <person name="Yen C E."/>
        </authorList>
    </citation>
    <scope>NUCLEOTIDE SEQUENCE [LARGE SCALE GENOMIC DNA]</scope>
</reference>
<dbReference type="Proteomes" id="UP000594454">
    <property type="component" value="Chromosome 2"/>
</dbReference>
<dbReference type="FunCoup" id="A0A7R8YR99">
    <property type="interactions" value="82"/>
</dbReference>
<accession>A0A7R8YR99</accession>
<dbReference type="OMA" id="IFTHAYN"/>
<dbReference type="GO" id="GO:0051225">
    <property type="term" value="P:spindle assembly"/>
    <property type="evidence" value="ECO:0007669"/>
    <property type="project" value="TreeGrafter"/>
</dbReference>
<dbReference type="GO" id="GO:0005634">
    <property type="term" value="C:nucleus"/>
    <property type="evidence" value="ECO:0007669"/>
    <property type="project" value="TreeGrafter"/>
</dbReference>
<organism evidence="2 3">
    <name type="scientific">Hermetia illucens</name>
    <name type="common">Black soldier fly</name>
    <dbReference type="NCBI Taxonomy" id="343691"/>
    <lineage>
        <taxon>Eukaryota</taxon>
        <taxon>Metazoa</taxon>
        <taxon>Ecdysozoa</taxon>
        <taxon>Arthropoda</taxon>
        <taxon>Hexapoda</taxon>
        <taxon>Insecta</taxon>
        <taxon>Pterygota</taxon>
        <taxon>Neoptera</taxon>
        <taxon>Endopterygota</taxon>
        <taxon>Diptera</taxon>
        <taxon>Brachycera</taxon>
        <taxon>Stratiomyomorpha</taxon>
        <taxon>Stratiomyidae</taxon>
        <taxon>Hermetiinae</taxon>
        <taxon>Hermetia</taxon>
    </lineage>
</organism>
<dbReference type="GO" id="GO:0005819">
    <property type="term" value="C:spindle"/>
    <property type="evidence" value="ECO:0007669"/>
    <property type="project" value="TreeGrafter"/>
</dbReference>
<name>A0A7R8YR99_HERIL</name>
<dbReference type="EMBL" id="LR899010">
    <property type="protein sequence ID" value="CAD7082261.1"/>
    <property type="molecule type" value="Genomic_DNA"/>
</dbReference>
<evidence type="ECO:0000313" key="3">
    <source>
        <dbReference type="Proteomes" id="UP000594454"/>
    </source>
</evidence>
<dbReference type="PANTHER" id="PTHR12436:SF38">
    <property type="entry name" value="SAC3 DOMAIN-CONTAINING PROTEIN 1"/>
    <property type="match status" value="1"/>
</dbReference>
<feature type="domain" description="SAC3/GANP/THP3 conserved" evidence="1">
    <location>
        <begin position="12"/>
        <end position="301"/>
    </location>
</feature>
<dbReference type="OrthoDB" id="264795at2759"/>
<dbReference type="PANTHER" id="PTHR12436">
    <property type="entry name" value="80 KDA MCM3-ASSOCIATED PROTEIN"/>
    <property type="match status" value="1"/>
</dbReference>
<evidence type="ECO:0000259" key="1">
    <source>
        <dbReference type="Pfam" id="PF03399"/>
    </source>
</evidence>
<dbReference type="Gene3D" id="1.25.40.990">
    <property type="match status" value="1"/>
</dbReference>
<keyword evidence="3" id="KW-1185">Reference proteome</keyword>
<dbReference type="GO" id="GO:0051298">
    <property type="term" value="P:centrosome duplication"/>
    <property type="evidence" value="ECO:0007669"/>
    <property type="project" value="TreeGrafter"/>
</dbReference>
<dbReference type="InterPro" id="IPR045107">
    <property type="entry name" value="SAC3/GANP/THP3"/>
</dbReference>
<dbReference type="GO" id="GO:0005813">
    <property type="term" value="C:centrosome"/>
    <property type="evidence" value="ECO:0007669"/>
    <property type="project" value="TreeGrafter"/>
</dbReference>
<evidence type="ECO:0000313" key="2">
    <source>
        <dbReference type="EMBL" id="CAD7082261.1"/>
    </source>
</evidence>
<dbReference type="InParanoid" id="A0A7R8YR99"/>